<dbReference type="AlphaFoldDB" id="A0AAV3XIH1"/>
<keyword evidence="6" id="KW-0812">Transmembrane</keyword>
<organism evidence="7 8">
    <name type="scientific">Microseira wollei NIES-4236</name>
    <dbReference type="NCBI Taxonomy" id="2530354"/>
    <lineage>
        <taxon>Bacteria</taxon>
        <taxon>Bacillati</taxon>
        <taxon>Cyanobacteriota</taxon>
        <taxon>Cyanophyceae</taxon>
        <taxon>Oscillatoriophycideae</taxon>
        <taxon>Aerosakkonematales</taxon>
        <taxon>Aerosakkonemataceae</taxon>
        <taxon>Microseira</taxon>
    </lineage>
</organism>
<evidence type="ECO:0000256" key="6">
    <source>
        <dbReference type="SAM" id="Phobius"/>
    </source>
</evidence>
<gene>
    <name evidence="7" type="ORF">MiSe_65190</name>
</gene>
<evidence type="ECO:0000313" key="8">
    <source>
        <dbReference type="Proteomes" id="UP001050975"/>
    </source>
</evidence>
<dbReference type="PANTHER" id="PTHR43298">
    <property type="entry name" value="MULTIDRUG RESISTANCE PROTEIN NORM-RELATED"/>
    <property type="match status" value="1"/>
</dbReference>
<evidence type="ECO:0000256" key="3">
    <source>
        <dbReference type="ARBA" id="ARBA00020268"/>
    </source>
</evidence>
<dbReference type="InterPro" id="IPR050222">
    <property type="entry name" value="MATE_MdtK"/>
</dbReference>
<evidence type="ECO:0000313" key="7">
    <source>
        <dbReference type="EMBL" id="GET41705.1"/>
    </source>
</evidence>
<protein>
    <recommendedName>
        <fullName evidence="3">Probable multidrug resistance protein NorM</fullName>
    </recommendedName>
    <alternativeName>
        <fullName evidence="5">Multidrug-efflux transporter</fullName>
    </alternativeName>
</protein>
<dbReference type="Proteomes" id="UP001050975">
    <property type="component" value="Unassembled WGS sequence"/>
</dbReference>
<dbReference type="GO" id="GO:0015297">
    <property type="term" value="F:antiporter activity"/>
    <property type="evidence" value="ECO:0007669"/>
    <property type="project" value="InterPro"/>
</dbReference>
<dbReference type="EMBL" id="BLAY01000131">
    <property type="protein sequence ID" value="GET41705.1"/>
    <property type="molecule type" value="Genomic_DNA"/>
</dbReference>
<evidence type="ECO:0000256" key="2">
    <source>
        <dbReference type="ARBA" id="ARBA00010199"/>
    </source>
</evidence>
<accession>A0AAV3XIH1</accession>
<keyword evidence="6" id="KW-1133">Transmembrane helix</keyword>
<feature type="transmembrane region" description="Helical" evidence="6">
    <location>
        <begin position="21"/>
        <end position="40"/>
    </location>
</feature>
<evidence type="ECO:0000256" key="4">
    <source>
        <dbReference type="ARBA" id="ARBA00022448"/>
    </source>
</evidence>
<comment type="caution">
    <text evidence="7">The sequence shown here is derived from an EMBL/GenBank/DDBJ whole genome shotgun (WGS) entry which is preliminary data.</text>
</comment>
<comment type="similarity">
    <text evidence="2">Belongs to the multi antimicrobial extrusion (MATE) (TC 2.A.66.1) family.</text>
</comment>
<dbReference type="GO" id="GO:0005886">
    <property type="term" value="C:plasma membrane"/>
    <property type="evidence" value="ECO:0007669"/>
    <property type="project" value="TreeGrafter"/>
</dbReference>
<dbReference type="Pfam" id="PF01554">
    <property type="entry name" value="MatE"/>
    <property type="match status" value="1"/>
</dbReference>
<feature type="transmembrane region" description="Helical" evidence="6">
    <location>
        <begin position="191"/>
        <end position="210"/>
    </location>
</feature>
<dbReference type="PANTHER" id="PTHR43298:SF2">
    <property type="entry name" value="FMN_FAD EXPORTER YEEO-RELATED"/>
    <property type="match status" value="1"/>
</dbReference>
<dbReference type="GO" id="GO:0042910">
    <property type="term" value="F:xenobiotic transmembrane transporter activity"/>
    <property type="evidence" value="ECO:0007669"/>
    <property type="project" value="InterPro"/>
</dbReference>
<feature type="transmembrane region" description="Helical" evidence="6">
    <location>
        <begin position="132"/>
        <end position="154"/>
    </location>
</feature>
<sequence length="226" mass="24625">MLGKVINLSDWQTPFVLNRNLSVRSIVIVCIFVLFNNFSATLGADVLAENVLLLQIVALSMYMCDGVEYATASLTGNFQGQGTTHKFVPLLQIGLGTNMVIALGVGLAAVFFPDPIFHIFTNHSELVEAIKVYIPWVVLVVVGSGVAYILDGYFAGLGEGSAVRNTYLVSGSVGLIFLSLATFYFHSNHFLWLALFTFMLSCSLTMAIQIPMTLQSNEEKEVVANL</sequence>
<dbReference type="InterPro" id="IPR002528">
    <property type="entry name" value="MATE_fam"/>
</dbReference>
<keyword evidence="6" id="KW-0472">Membrane</keyword>
<evidence type="ECO:0000256" key="1">
    <source>
        <dbReference type="ARBA" id="ARBA00003408"/>
    </source>
</evidence>
<feature type="transmembrane region" description="Helical" evidence="6">
    <location>
        <begin position="87"/>
        <end position="112"/>
    </location>
</feature>
<reference evidence="7" key="1">
    <citation type="submission" date="2019-10" db="EMBL/GenBank/DDBJ databases">
        <title>Draft genome sequece of Microseira wollei NIES-4236.</title>
        <authorList>
            <person name="Yamaguchi H."/>
            <person name="Suzuki S."/>
            <person name="Kawachi M."/>
        </authorList>
    </citation>
    <scope>NUCLEOTIDE SEQUENCE</scope>
    <source>
        <strain evidence="7">NIES-4236</strain>
    </source>
</reference>
<name>A0AAV3XIH1_9CYAN</name>
<keyword evidence="4" id="KW-0813">Transport</keyword>
<feature type="transmembrane region" description="Helical" evidence="6">
    <location>
        <begin position="166"/>
        <end position="185"/>
    </location>
</feature>
<keyword evidence="8" id="KW-1185">Reference proteome</keyword>
<proteinExistence type="inferred from homology"/>
<evidence type="ECO:0000256" key="5">
    <source>
        <dbReference type="ARBA" id="ARBA00031636"/>
    </source>
</evidence>
<comment type="function">
    <text evidence="1">Multidrug efflux pump.</text>
</comment>